<evidence type="ECO:0000259" key="9">
    <source>
        <dbReference type="PROSITE" id="PS50929"/>
    </source>
</evidence>
<dbReference type="SUPFAM" id="SSF90123">
    <property type="entry name" value="ABC transporter transmembrane region"/>
    <property type="match status" value="1"/>
</dbReference>
<keyword evidence="2 7" id="KW-0812">Transmembrane</keyword>
<protein>
    <submittedName>
        <fullName evidence="10">ABC transporter ATP-binding protein</fullName>
    </submittedName>
</protein>
<keyword evidence="6 7" id="KW-0472">Membrane</keyword>
<dbReference type="Gene3D" id="3.40.50.300">
    <property type="entry name" value="P-loop containing nucleotide triphosphate hydrolases"/>
    <property type="match status" value="1"/>
</dbReference>
<dbReference type="SMART" id="SM00382">
    <property type="entry name" value="AAA"/>
    <property type="match status" value="1"/>
</dbReference>
<dbReference type="InterPro" id="IPR036640">
    <property type="entry name" value="ABC1_TM_sf"/>
</dbReference>
<evidence type="ECO:0000256" key="1">
    <source>
        <dbReference type="ARBA" id="ARBA00004651"/>
    </source>
</evidence>
<keyword evidence="11" id="KW-1185">Reference proteome</keyword>
<dbReference type="Proteomes" id="UP001596989">
    <property type="component" value="Unassembled WGS sequence"/>
</dbReference>
<dbReference type="InterPro" id="IPR003439">
    <property type="entry name" value="ABC_transporter-like_ATP-bd"/>
</dbReference>
<keyword evidence="5 7" id="KW-1133">Transmembrane helix</keyword>
<feature type="transmembrane region" description="Helical" evidence="7">
    <location>
        <begin position="26"/>
        <end position="45"/>
    </location>
</feature>
<dbReference type="RefSeq" id="WP_377567340.1">
    <property type="nucleotide sequence ID" value="NZ_JBHTJZ010000059.1"/>
</dbReference>
<evidence type="ECO:0000313" key="10">
    <source>
        <dbReference type="EMBL" id="MFD0961592.1"/>
    </source>
</evidence>
<dbReference type="PROSITE" id="PS00211">
    <property type="entry name" value="ABC_TRANSPORTER_1"/>
    <property type="match status" value="1"/>
</dbReference>
<dbReference type="Pfam" id="PF00664">
    <property type="entry name" value="ABC_membrane"/>
    <property type="match status" value="1"/>
</dbReference>
<evidence type="ECO:0000256" key="5">
    <source>
        <dbReference type="ARBA" id="ARBA00022989"/>
    </source>
</evidence>
<accession>A0ABW3HVM9</accession>
<gene>
    <name evidence="10" type="ORF">ACFQ2I_19775</name>
</gene>
<dbReference type="EMBL" id="JBHTJZ010000059">
    <property type="protein sequence ID" value="MFD0961592.1"/>
    <property type="molecule type" value="Genomic_DNA"/>
</dbReference>
<dbReference type="InterPro" id="IPR027417">
    <property type="entry name" value="P-loop_NTPase"/>
</dbReference>
<dbReference type="InterPro" id="IPR011527">
    <property type="entry name" value="ABC1_TM_dom"/>
</dbReference>
<evidence type="ECO:0000256" key="2">
    <source>
        <dbReference type="ARBA" id="ARBA00022692"/>
    </source>
</evidence>
<feature type="transmembrane region" description="Helical" evidence="7">
    <location>
        <begin position="65"/>
        <end position="90"/>
    </location>
</feature>
<sequence>MKKKEEISLDVKGFLSLIRSHSPAKWIIAAAVLLGIGETLLSLLVPLMTKTLVEQMSASALETMTIVLLGSVFIVQTAMSGFSVYTMSYVGEYIVSSMRRQLWERVIRLPVPFFDNNTSGETMSRVTNDTNVIKEFIIGHVISFLGGIISVIGGVSILLYIDWRMTLLMLAAVPAALLVLWPLGSKMFSVSKAMQDETALLQGDLGRVLTEIRLVKASLAEKVEERQGSGRIASLFRFGLKEAKIMSIVTPLMMTVMLLVLVVLIGYGGVRVAQGQITSGDLVAIILLMFQIVMPFTQMASFFTQFQKAMGASNRILELLKEETEDGASMSSCRAANAVIGNAMPSQQLSGNNQLERSSAIGTAGQHRAELAFHNVSFSYTPDRPILQNVSLSAVPGGMTAIVGPSGTGKTTLFSLIERFYLPGQGNIRYGGEAISSMPLEQWRSRIAYVSQESPMMAGSIRHNLTYGLDGVPDSKVRDAIAGANLSEFLDTLPEGLDTEVGERGVKLSGGQRQRLAIARALLRDPEILLLDEATAHLDSGSEKLVQDALQVLMKDRTTLVIAHRLATISNADRIIVLENGEVSGQGTHMELLQSHELYAKLVHQQFIDNEVLQA</sequence>
<dbReference type="InterPro" id="IPR039421">
    <property type="entry name" value="Type_1_exporter"/>
</dbReference>
<comment type="caution">
    <text evidence="10">The sequence shown here is derived from an EMBL/GenBank/DDBJ whole genome shotgun (WGS) entry which is preliminary data.</text>
</comment>
<dbReference type="InterPro" id="IPR003593">
    <property type="entry name" value="AAA+_ATPase"/>
</dbReference>
<feature type="transmembrane region" description="Helical" evidence="7">
    <location>
        <begin position="141"/>
        <end position="161"/>
    </location>
</feature>
<dbReference type="Gene3D" id="1.20.1560.10">
    <property type="entry name" value="ABC transporter type 1, transmembrane domain"/>
    <property type="match status" value="1"/>
</dbReference>
<feature type="domain" description="ABC transmembrane type-1" evidence="9">
    <location>
        <begin position="29"/>
        <end position="308"/>
    </location>
</feature>
<organism evidence="10 11">
    <name type="scientific">Paenibacillus chungangensis</name>
    <dbReference type="NCBI Taxonomy" id="696535"/>
    <lineage>
        <taxon>Bacteria</taxon>
        <taxon>Bacillati</taxon>
        <taxon>Bacillota</taxon>
        <taxon>Bacilli</taxon>
        <taxon>Bacillales</taxon>
        <taxon>Paenibacillaceae</taxon>
        <taxon>Paenibacillus</taxon>
    </lineage>
</organism>
<comment type="subcellular location">
    <subcellularLocation>
        <location evidence="1">Cell membrane</location>
        <topology evidence="1">Multi-pass membrane protein</topology>
    </subcellularLocation>
</comment>
<evidence type="ECO:0000313" key="11">
    <source>
        <dbReference type="Proteomes" id="UP001596989"/>
    </source>
</evidence>
<dbReference type="InterPro" id="IPR017871">
    <property type="entry name" value="ABC_transporter-like_CS"/>
</dbReference>
<evidence type="ECO:0000256" key="4">
    <source>
        <dbReference type="ARBA" id="ARBA00022840"/>
    </source>
</evidence>
<evidence type="ECO:0000256" key="7">
    <source>
        <dbReference type="SAM" id="Phobius"/>
    </source>
</evidence>
<evidence type="ECO:0000259" key="8">
    <source>
        <dbReference type="PROSITE" id="PS50893"/>
    </source>
</evidence>
<feature type="transmembrane region" description="Helical" evidence="7">
    <location>
        <begin position="245"/>
        <end position="270"/>
    </location>
</feature>
<feature type="transmembrane region" description="Helical" evidence="7">
    <location>
        <begin position="167"/>
        <end position="184"/>
    </location>
</feature>
<dbReference type="PANTHER" id="PTHR43394">
    <property type="entry name" value="ATP-DEPENDENT PERMEASE MDL1, MITOCHONDRIAL"/>
    <property type="match status" value="1"/>
</dbReference>
<proteinExistence type="predicted"/>
<feature type="domain" description="ABC transporter" evidence="8">
    <location>
        <begin position="371"/>
        <end position="605"/>
    </location>
</feature>
<name>A0ABW3HVM9_9BACL</name>
<dbReference type="PROSITE" id="PS50893">
    <property type="entry name" value="ABC_TRANSPORTER_2"/>
    <property type="match status" value="1"/>
</dbReference>
<dbReference type="PROSITE" id="PS50929">
    <property type="entry name" value="ABC_TM1F"/>
    <property type="match status" value="1"/>
</dbReference>
<feature type="transmembrane region" description="Helical" evidence="7">
    <location>
        <begin position="282"/>
        <end position="303"/>
    </location>
</feature>
<dbReference type="Pfam" id="PF00005">
    <property type="entry name" value="ABC_tran"/>
    <property type="match status" value="1"/>
</dbReference>
<reference evidence="11" key="1">
    <citation type="journal article" date="2019" name="Int. J. Syst. Evol. Microbiol.">
        <title>The Global Catalogue of Microorganisms (GCM) 10K type strain sequencing project: providing services to taxonomists for standard genome sequencing and annotation.</title>
        <authorList>
            <consortium name="The Broad Institute Genomics Platform"/>
            <consortium name="The Broad Institute Genome Sequencing Center for Infectious Disease"/>
            <person name="Wu L."/>
            <person name="Ma J."/>
        </authorList>
    </citation>
    <scope>NUCLEOTIDE SEQUENCE [LARGE SCALE GENOMIC DNA]</scope>
    <source>
        <strain evidence="11">CCUG 59129</strain>
    </source>
</reference>
<evidence type="ECO:0000256" key="3">
    <source>
        <dbReference type="ARBA" id="ARBA00022741"/>
    </source>
</evidence>
<evidence type="ECO:0000256" key="6">
    <source>
        <dbReference type="ARBA" id="ARBA00023136"/>
    </source>
</evidence>
<dbReference type="SUPFAM" id="SSF52540">
    <property type="entry name" value="P-loop containing nucleoside triphosphate hydrolases"/>
    <property type="match status" value="1"/>
</dbReference>
<dbReference type="CDD" id="cd18551">
    <property type="entry name" value="ABC_6TM_LmrA_like"/>
    <property type="match status" value="1"/>
</dbReference>
<keyword evidence="3" id="KW-0547">Nucleotide-binding</keyword>
<keyword evidence="4 10" id="KW-0067">ATP-binding</keyword>
<dbReference type="PANTHER" id="PTHR43394:SF1">
    <property type="entry name" value="ATP-BINDING CASSETTE SUB-FAMILY B MEMBER 10, MITOCHONDRIAL"/>
    <property type="match status" value="1"/>
</dbReference>
<dbReference type="GO" id="GO:0005524">
    <property type="term" value="F:ATP binding"/>
    <property type="evidence" value="ECO:0007669"/>
    <property type="project" value="UniProtKB-KW"/>
</dbReference>